<accession>A0AA41VNJ2</accession>
<evidence type="ECO:0008006" key="4">
    <source>
        <dbReference type="Google" id="ProtNLM"/>
    </source>
</evidence>
<proteinExistence type="predicted"/>
<protein>
    <recommendedName>
        <fullName evidence="4">Secreted protein</fullName>
    </recommendedName>
</protein>
<evidence type="ECO:0000256" key="1">
    <source>
        <dbReference type="SAM" id="SignalP"/>
    </source>
</evidence>
<feature type="signal peptide" evidence="1">
    <location>
        <begin position="1"/>
        <end position="18"/>
    </location>
</feature>
<evidence type="ECO:0000313" key="2">
    <source>
        <dbReference type="EMBL" id="MCL7044419.1"/>
    </source>
</evidence>
<dbReference type="AlphaFoldDB" id="A0AA41VNJ2"/>
<keyword evidence="3" id="KW-1185">Reference proteome</keyword>
<feature type="chain" id="PRO_5041225461" description="Secreted protein" evidence="1">
    <location>
        <begin position="19"/>
        <end position="78"/>
    </location>
</feature>
<gene>
    <name evidence="2" type="ORF">MKW94_010291</name>
</gene>
<organism evidence="2 3">
    <name type="scientific">Papaver nudicaule</name>
    <name type="common">Iceland poppy</name>
    <dbReference type="NCBI Taxonomy" id="74823"/>
    <lineage>
        <taxon>Eukaryota</taxon>
        <taxon>Viridiplantae</taxon>
        <taxon>Streptophyta</taxon>
        <taxon>Embryophyta</taxon>
        <taxon>Tracheophyta</taxon>
        <taxon>Spermatophyta</taxon>
        <taxon>Magnoliopsida</taxon>
        <taxon>Ranunculales</taxon>
        <taxon>Papaveraceae</taxon>
        <taxon>Papaveroideae</taxon>
        <taxon>Papaver</taxon>
    </lineage>
</organism>
<name>A0AA41VNJ2_PAPNU</name>
<keyword evidence="1" id="KW-0732">Signal</keyword>
<sequence>MIELGLTMVAFWATTVHSSCLHDLHCGPPTTMIKAPNHLGSNHRWDCLHFLTHIGMPEMPLSCFFMFAFWLALVADQE</sequence>
<comment type="caution">
    <text evidence="2">The sequence shown here is derived from an EMBL/GenBank/DDBJ whole genome shotgun (WGS) entry which is preliminary data.</text>
</comment>
<evidence type="ECO:0000313" key="3">
    <source>
        <dbReference type="Proteomes" id="UP001177140"/>
    </source>
</evidence>
<dbReference type="Proteomes" id="UP001177140">
    <property type="component" value="Unassembled WGS sequence"/>
</dbReference>
<reference evidence="2" key="1">
    <citation type="submission" date="2022-03" db="EMBL/GenBank/DDBJ databases">
        <title>A functionally conserved STORR gene fusion in Papaver species that diverged 16.8 million years ago.</title>
        <authorList>
            <person name="Catania T."/>
        </authorList>
    </citation>
    <scope>NUCLEOTIDE SEQUENCE</scope>
    <source>
        <strain evidence="2">S-191538</strain>
    </source>
</reference>
<dbReference type="EMBL" id="JAJJMA010257877">
    <property type="protein sequence ID" value="MCL7044419.1"/>
    <property type="molecule type" value="Genomic_DNA"/>
</dbReference>